<organism evidence="2 3">
    <name type="scientific">Thermoflexibacter ruber</name>
    <dbReference type="NCBI Taxonomy" id="1003"/>
    <lineage>
        <taxon>Bacteria</taxon>
        <taxon>Pseudomonadati</taxon>
        <taxon>Bacteroidota</taxon>
        <taxon>Cytophagia</taxon>
        <taxon>Cytophagales</taxon>
        <taxon>Thermoflexibacteraceae</taxon>
        <taxon>Thermoflexibacter</taxon>
    </lineage>
</organism>
<dbReference type="STRING" id="1003.SAMN04488541_1010112"/>
<reference evidence="2 3" key="1">
    <citation type="submission" date="2016-10" db="EMBL/GenBank/DDBJ databases">
        <authorList>
            <person name="de Groot N.N."/>
        </authorList>
    </citation>
    <scope>NUCLEOTIDE SEQUENCE [LARGE SCALE GENOMIC DNA]</scope>
    <source>
        <strain>GEY</strain>
        <strain evidence="3">DSM 9560</strain>
    </source>
</reference>
<proteinExistence type="predicted"/>
<dbReference type="EMBL" id="FONY01000010">
    <property type="protein sequence ID" value="SFE94357.1"/>
    <property type="molecule type" value="Genomic_DNA"/>
</dbReference>
<evidence type="ECO:0000313" key="3">
    <source>
        <dbReference type="Proteomes" id="UP000199513"/>
    </source>
</evidence>
<keyword evidence="3" id="KW-1185">Reference proteome</keyword>
<dbReference type="PANTHER" id="PTHR45090">
    <property type="entry name" value="CHAPERONE PROTEIN DNAJ 20 CHLOROPLASTIC"/>
    <property type="match status" value="1"/>
</dbReference>
<protein>
    <submittedName>
        <fullName evidence="2">DnaJ domain-containing protein</fullName>
    </submittedName>
</protein>
<dbReference type="PROSITE" id="PS50076">
    <property type="entry name" value="DNAJ_2"/>
    <property type="match status" value="1"/>
</dbReference>
<name>A0A1I2EP10_9BACT</name>
<dbReference type="CDD" id="cd06257">
    <property type="entry name" value="DnaJ"/>
    <property type="match status" value="1"/>
</dbReference>
<dbReference type="PRINTS" id="PR00625">
    <property type="entry name" value="JDOMAIN"/>
</dbReference>
<dbReference type="Gene3D" id="1.10.287.110">
    <property type="entry name" value="DnaJ domain"/>
    <property type="match status" value="1"/>
</dbReference>
<dbReference type="InterPro" id="IPR053232">
    <property type="entry name" value="DnaJ_C/III_chloroplastic"/>
</dbReference>
<sequence>MIMFDRIFNILRANLGDIFQEQEEKISKEDWELYEQYQRNKRQEEQKNYEQQFHQSSWQQQQEEKQYYGVLELPYGASFEEIKIAYKRLIKQYHPDRFHNDAEKHKAAVEISQKLNVAFAYFEKKFGQ</sequence>
<dbReference type="Pfam" id="PF00226">
    <property type="entry name" value="DnaJ"/>
    <property type="match status" value="1"/>
</dbReference>
<dbReference type="SUPFAM" id="SSF46565">
    <property type="entry name" value="Chaperone J-domain"/>
    <property type="match status" value="1"/>
</dbReference>
<gene>
    <name evidence="2" type="ORF">SAMN04488541_1010112</name>
</gene>
<dbReference type="PANTHER" id="PTHR45090:SF4">
    <property type="entry name" value="J DOMAIN-CONTAINING PROTEIN"/>
    <property type="match status" value="1"/>
</dbReference>
<accession>A0A1I2EP10</accession>
<dbReference type="AlphaFoldDB" id="A0A1I2EP10"/>
<feature type="domain" description="J" evidence="1">
    <location>
        <begin position="66"/>
        <end position="128"/>
    </location>
</feature>
<dbReference type="Proteomes" id="UP000199513">
    <property type="component" value="Unassembled WGS sequence"/>
</dbReference>
<evidence type="ECO:0000313" key="2">
    <source>
        <dbReference type="EMBL" id="SFE94357.1"/>
    </source>
</evidence>
<dbReference type="InterPro" id="IPR001623">
    <property type="entry name" value="DnaJ_domain"/>
</dbReference>
<dbReference type="SMART" id="SM00271">
    <property type="entry name" value="DnaJ"/>
    <property type="match status" value="1"/>
</dbReference>
<evidence type="ECO:0000259" key="1">
    <source>
        <dbReference type="PROSITE" id="PS50076"/>
    </source>
</evidence>
<dbReference type="InterPro" id="IPR036869">
    <property type="entry name" value="J_dom_sf"/>
</dbReference>